<dbReference type="GO" id="GO:0032259">
    <property type="term" value="P:methylation"/>
    <property type="evidence" value="ECO:0007669"/>
    <property type="project" value="UniProtKB-KW"/>
</dbReference>
<reference evidence="7" key="1">
    <citation type="submission" date="2021-12" db="EMBL/GenBank/DDBJ databases">
        <title>taxonomy of Moraxella sp. ZY201224.</title>
        <authorList>
            <person name="Li F."/>
        </authorList>
    </citation>
    <scope>NUCLEOTIDE SEQUENCE</scope>
    <source>
        <strain evidence="7">ZY201224</strain>
    </source>
</reference>
<evidence type="ECO:0000256" key="5">
    <source>
        <dbReference type="ARBA" id="ARBA00022691"/>
    </source>
</evidence>
<comment type="caution">
    <text evidence="6">Lacks conserved residue(s) required for the propagation of feature annotation.</text>
</comment>
<feature type="binding site" evidence="6">
    <location>
        <position position="93"/>
    </location>
    <ligand>
        <name>S-adenosyl-L-methionine</name>
        <dbReference type="ChEBI" id="CHEBI:59789"/>
    </ligand>
</feature>
<comment type="subcellular location">
    <subcellularLocation>
        <location evidence="6">Cytoplasm</location>
    </subcellularLocation>
</comment>
<dbReference type="CDD" id="cd02440">
    <property type="entry name" value="AdoMet_MTases"/>
    <property type="match status" value="1"/>
</dbReference>
<sequence length="225" mass="24939">MTTVRFSKISQQADEFATQIMQAAQVLGLSIDDEQVLAILRYLDGLLLWGKAYNLTAITDPKEALIKHIFDCMAIVPDLPLADRGRVRLLDIGTGAGLPSVIIAILRPDWQVSALDSNQKKIRFIRQLASELALKNIMPIASRIEHHHADFAKTYQVITSRAFASLQDFVALATPCLAEDGVLYAMKGKNPTDEELASLADWHISVKPISVPQLDDSRCVVYLQK</sequence>
<evidence type="ECO:0000256" key="4">
    <source>
        <dbReference type="ARBA" id="ARBA00022679"/>
    </source>
</evidence>
<dbReference type="EMBL" id="CP089977">
    <property type="protein sequence ID" value="UXZ05294.1"/>
    <property type="molecule type" value="Genomic_DNA"/>
</dbReference>
<gene>
    <name evidence="6 7" type="primary">rsmG</name>
    <name evidence="7" type="ORF">LU297_02250</name>
</gene>
<keyword evidence="3 6" id="KW-0489">Methyltransferase</keyword>
<dbReference type="PANTHER" id="PTHR31760:SF0">
    <property type="entry name" value="S-ADENOSYL-L-METHIONINE-DEPENDENT METHYLTRANSFERASES SUPERFAMILY PROTEIN"/>
    <property type="match status" value="1"/>
</dbReference>
<dbReference type="RefSeq" id="WP_263076795.1">
    <property type="nucleotide sequence ID" value="NZ_CP089977.1"/>
</dbReference>
<keyword evidence="4 6" id="KW-0808">Transferase</keyword>
<dbReference type="Pfam" id="PF02527">
    <property type="entry name" value="GidB"/>
    <property type="match status" value="1"/>
</dbReference>
<protein>
    <recommendedName>
        <fullName evidence="6">Ribosomal RNA small subunit methyltransferase G</fullName>
        <ecNumber evidence="6">2.1.1.170</ecNumber>
    </recommendedName>
    <alternativeName>
        <fullName evidence="6">16S rRNA 7-methylguanosine methyltransferase</fullName>
        <shortName evidence="6">16S rRNA m7G methyltransferase</shortName>
    </alternativeName>
</protein>
<dbReference type="GO" id="GO:0008168">
    <property type="term" value="F:methyltransferase activity"/>
    <property type="evidence" value="ECO:0007669"/>
    <property type="project" value="UniProtKB-KW"/>
</dbReference>
<dbReference type="PANTHER" id="PTHR31760">
    <property type="entry name" value="S-ADENOSYL-L-METHIONINE-DEPENDENT METHYLTRANSFERASES SUPERFAMILY PROTEIN"/>
    <property type="match status" value="1"/>
</dbReference>
<dbReference type="InterPro" id="IPR003682">
    <property type="entry name" value="rRNA_ssu_MeTfrase_G"/>
</dbReference>
<accession>A0ABY6F5C6</accession>
<dbReference type="Gene3D" id="3.40.50.150">
    <property type="entry name" value="Vaccinia Virus protein VP39"/>
    <property type="match status" value="1"/>
</dbReference>
<keyword evidence="2 6" id="KW-0698">rRNA processing</keyword>
<evidence type="ECO:0000256" key="6">
    <source>
        <dbReference type="HAMAP-Rule" id="MF_00074"/>
    </source>
</evidence>
<dbReference type="HAMAP" id="MF_00074">
    <property type="entry name" value="16SrRNA_methyltr_G"/>
    <property type="match status" value="1"/>
</dbReference>
<dbReference type="InterPro" id="IPR029063">
    <property type="entry name" value="SAM-dependent_MTases_sf"/>
</dbReference>
<feature type="binding site" evidence="6">
    <location>
        <position position="98"/>
    </location>
    <ligand>
        <name>S-adenosyl-L-methionine</name>
        <dbReference type="ChEBI" id="CHEBI:59789"/>
    </ligand>
</feature>
<comment type="similarity">
    <text evidence="6">Belongs to the methyltransferase superfamily. RNA methyltransferase RsmG family.</text>
</comment>
<name>A0ABY6F5C6_9GAMM</name>
<proteinExistence type="inferred from homology"/>
<keyword evidence="5 6" id="KW-0949">S-adenosyl-L-methionine</keyword>
<dbReference type="NCBIfam" id="TIGR00138">
    <property type="entry name" value="rsmG_gidB"/>
    <property type="match status" value="1"/>
</dbReference>
<dbReference type="EC" id="2.1.1.170" evidence="6"/>
<dbReference type="PIRSF" id="PIRSF003078">
    <property type="entry name" value="GidB"/>
    <property type="match status" value="1"/>
</dbReference>
<organism evidence="7 8">
    <name type="scientific">Moraxella nasicaprae</name>
    <dbReference type="NCBI Taxonomy" id="2904122"/>
    <lineage>
        <taxon>Bacteria</taxon>
        <taxon>Pseudomonadati</taxon>
        <taxon>Pseudomonadota</taxon>
        <taxon>Gammaproteobacteria</taxon>
        <taxon>Moraxellales</taxon>
        <taxon>Moraxellaceae</taxon>
        <taxon>Moraxella</taxon>
    </lineage>
</organism>
<evidence type="ECO:0000313" key="8">
    <source>
        <dbReference type="Proteomes" id="UP001063782"/>
    </source>
</evidence>
<evidence type="ECO:0000256" key="3">
    <source>
        <dbReference type="ARBA" id="ARBA00022603"/>
    </source>
</evidence>
<evidence type="ECO:0000256" key="2">
    <source>
        <dbReference type="ARBA" id="ARBA00022552"/>
    </source>
</evidence>
<dbReference type="SUPFAM" id="SSF53335">
    <property type="entry name" value="S-adenosyl-L-methionine-dependent methyltransferases"/>
    <property type="match status" value="1"/>
</dbReference>
<keyword evidence="8" id="KW-1185">Reference proteome</keyword>
<comment type="function">
    <text evidence="6">Specifically methylates the N7 position of guanine in position 527 of 16S rRNA.</text>
</comment>
<keyword evidence="1 6" id="KW-0963">Cytoplasm</keyword>
<dbReference type="Proteomes" id="UP001063782">
    <property type="component" value="Chromosome"/>
</dbReference>
<feature type="binding site" evidence="6">
    <location>
        <position position="161"/>
    </location>
    <ligand>
        <name>S-adenosyl-L-methionine</name>
        <dbReference type="ChEBI" id="CHEBI:59789"/>
    </ligand>
</feature>
<feature type="binding site" evidence="6">
    <location>
        <begin position="144"/>
        <end position="145"/>
    </location>
    <ligand>
        <name>S-adenosyl-L-methionine</name>
        <dbReference type="ChEBI" id="CHEBI:59789"/>
    </ligand>
</feature>
<comment type="catalytic activity">
    <reaction evidence="6">
        <text>guanosine(527) in 16S rRNA + S-adenosyl-L-methionine = N(7)-methylguanosine(527) in 16S rRNA + S-adenosyl-L-homocysteine</text>
        <dbReference type="Rhea" id="RHEA:42732"/>
        <dbReference type="Rhea" id="RHEA-COMP:10209"/>
        <dbReference type="Rhea" id="RHEA-COMP:10210"/>
        <dbReference type="ChEBI" id="CHEBI:57856"/>
        <dbReference type="ChEBI" id="CHEBI:59789"/>
        <dbReference type="ChEBI" id="CHEBI:74269"/>
        <dbReference type="ChEBI" id="CHEBI:74480"/>
        <dbReference type="EC" id="2.1.1.170"/>
    </reaction>
</comment>
<evidence type="ECO:0000313" key="7">
    <source>
        <dbReference type="EMBL" id="UXZ05294.1"/>
    </source>
</evidence>
<evidence type="ECO:0000256" key="1">
    <source>
        <dbReference type="ARBA" id="ARBA00022490"/>
    </source>
</evidence>